<dbReference type="RefSeq" id="WP_271890657.1">
    <property type="nucleotide sequence ID" value="NZ_JAQBIE010000041.1"/>
</dbReference>
<proteinExistence type="predicted"/>
<dbReference type="Proteomes" id="UP001165641">
    <property type="component" value="Unassembled WGS sequence"/>
</dbReference>
<comment type="caution">
    <text evidence="1">The sequence shown here is derived from an EMBL/GenBank/DDBJ whole genome shotgun (WGS) entry which is preliminary data.</text>
</comment>
<protein>
    <recommendedName>
        <fullName evidence="3">CopG family transcriptional regulator</fullName>
    </recommendedName>
</protein>
<organism evidence="1 2">
    <name type="scientific">Paracoccus onchidii</name>
    <dbReference type="NCBI Taxonomy" id="3017813"/>
    <lineage>
        <taxon>Bacteria</taxon>
        <taxon>Pseudomonadati</taxon>
        <taxon>Pseudomonadota</taxon>
        <taxon>Alphaproteobacteria</taxon>
        <taxon>Rhodobacterales</taxon>
        <taxon>Paracoccaceae</taxon>
        <taxon>Paracoccus</taxon>
    </lineage>
</organism>
<sequence length="63" mass="7322">MLTRKGKRGPEPTGKGTLVGVRLQPDVLEWLDKQREQLDPVPSRPEMIRVFLEERRGRVVVRD</sequence>
<accession>A0ABT4ZJL4</accession>
<name>A0ABT4ZJL4_9RHOB</name>
<gene>
    <name evidence="1" type="ORF">PAF17_18990</name>
</gene>
<dbReference type="EMBL" id="JAQBIE010000041">
    <property type="protein sequence ID" value="MDB6179561.1"/>
    <property type="molecule type" value="Genomic_DNA"/>
</dbReference>
<evidence type="ECO:0008006" key="3">
    <source>
        <dbReference type="Google" id="ProtNLM"/>
    </source>
</evidence>
<evidence type="ECO:0000313" key="1">
    <source>
        <dbReference type="EMBL" id="MDB6179561.1"/>
    </source>
</evidence>
<evidence type="ECO:0000313" key="2">
    <source>
        <dbReference type="Proteomes" id="UP001165641"/>
    </source>
</evidence>
<keyword evidence="2" id="KW-1185">Reference proteome</keyword>
<reference evidence="1" key="1">
    <citation type="submission" date="2022-12" db="EMBL/GenBank/DDBJ databases">
        <title>Paracoccus onchidii sp. nov., isolated from a marine invertebrate from the South China Sea.</title>
        <authorList>
            <person name="Xu S."/>
            <person name="Liu Z."/>
            <person name="Xu Y."/>
        </authorList>
    </citation>
    <scope>NUCLEOTIDE SEQUENCE</scope>
    <source>
        <strain evidence="1">Z330</strain>
    </source>
</reference>